<evidence type="ECO:0000313" key="1">
    <source>
        <dbReference type="EMBL" id="UNO49983.1"/>
    </source>
</evidence>
<proteinExistence type="predicted"/>
<organism evidence="1 2">
    <name type="scientific">Alicyclobacillus acidoterrestris (strain ATCC 49025 / DSM 3922 / CIP 106132 / NCIMB 13137 / GD3B)</name>
    <dbReference type="NCBI Taxonomy" id="1356854"/>
    <lineage>
        <taxon>Bacteria</taxon>
        <taxon>Bacillati</taxon>
        <taxon>Bacillota</taxon>
        <taxon>Bacilli</taxon>
        <taxon>Bacillales</taxon>
        <taxon>Alicyclobacillaceae</taxon>
        <taxon>Alicyclobacillus</taxon>
    </lineage>
</organism>
<dbReference type="Pfam" id="PF00561">
    <property type="entry name" value="Abhydrolase_1"/>
    <property type="match status" value="1"/>
</dbReference>
<dbReference type="PRINTS" id="PR00111">
    <property type="entry name" value="ABHYDROLASE"/>
</dbReference>
<accession>A0A9E6ZIP9</accession>
<reference evidence="2" key="1">
    <citation type="journal article" date="2022" name="G3 (Bethesda)">
        <title>Unveiling the complete genome sequence of Alicyclobacillus acidoterrestris DSM 3922T, a taint-producing strain.</title>
        <authorList>
            <person name="Leonardo I.C."/>
            <person name="Barreto Crespo M.T."/>
            <person name="Gaspar F.B."/>
        </authorList>
    </citation>
    <scope>NUCLEOTIDE SEQUENCE [LARGE SCALE GENOMIC DNA]</scope>
    <source>
        <strain evidence="2">DSM 3922</strain>
    </source>
</reference>
<evidence type="ECO:0000313" key="2">
    <source>
        <dbReference type="Proteomes" id="UP000829401"/>
    </source>
</evidence>
<dbReference type="Gene3D" id="3.40.50.1820">
    <property type="entry name" value="alpha/beta hydrolase"/>
    <property type="match status" value="1"/>
</dbReference>
<dbReference type="RefSeq" id="WP_021296703.1">
    <property type="nucleotide sequence ID" value="NZ_AURB01000133.1"/>
</dbReference>
<protein>
    <submittedName>
        <fullName evidence="1">Alpha/beta hydrolase</fullName>
    </submittedName>
</protein>
<dbReference type="EMBL" id="CP080467">
    <property type="protein sequence ID" value="UNO49983.1"/>
    <property type="molecule type" value="Genomic_DNA"/>
</dbReference>
<dbReference type="Proteomes" id="UP000829401">
    <property type="component" value="Chromosome"/>
</dbReference>
<dbReference type="GO" id="GO:0016787">
    <property type="term" value="F:hydrolase activity"/>
    <property type="evidence" value="ECO:0007669"/>
    <property type="project" value="UniProtKB-KW"/>
</dbReference>
<accession>T0D2D4</accession>
<dbReference type="InterPro" id="IPR000073">
    <property type="entry name" value="AB_hydrolase_1"/>
</dbReference>
<dbReference type="eggNOG" id="COG2267">
    <property type="taxonomic scope" value="Bacteria"/>
</dbReference>
<dbReference type="PANTHER" id="PTHR43798:SF33">
    <property type="entry name" value="HYDROLASE, PUTATIVE (AFU_ORTHOLOGUE AFUA_2G14860)-RELATED"/>
    <property type="match status" value="1"/>
</dbReference>
<dbReference type="OrthoDB" id="6191536at2"/>
<dbReference type="AlphaFoldDB" id="T0D2D4"/>
<name>T0D2D4_ALIAG</name>
<gene>
    <name evidence="1" type="ORF">K1I37_05675</name>
</gene>
<dbReference type="SUPFAM" id="SSF53474">
    <property type="entry name" value="alpha/beta-Hydrolases"/>
    <property type="match status" value="1"/>
</dbReference>
<dbReference type="KEGG" id="aaco:K1I37_05675"/>
<dbReference type="GO" id="GO:0016020">
    <property type="term" value="C:membrane"/>
    <property type="evidence" value="ECO:0007669"/>
    <property type="project" value="TreeGrafter"/>
</dbReference>
<keyword evidence="2" id="KW-1185">Reference proteome</keyword>
<dbReference type="InterPro" id="IPR050266">
    <property type="entry name" value="AB_hydrolase_sf"/>
</dbReference>
<dbReference type="InterPro" id="IPR029058">
    <property type="entry name" value="AB_hydrolase_fold"/>
</dbReference>
<dbReference type="STRING" id="1356854.N007_08195"/>
<keyword evidence="1" id="KW-0378">Hydrolase</keyword>
<sequence length="276" mass="31075">MENCATIRERQVTLSHGTTHYLEAGQGEPVILLHGVGFFSGGDYWIANMADLSRQFHVFAPDFVGWGNGDRLDVEYSFAYLVDFVREFQDAIGVDAAHIVGHSMGGWVAALFGYESPNRVETLTLVGSGGVSTRTLSTMTAFVSPTREAILAHVKETMHADEVSPVELADSWYQRTQLPGAVESYQKILNHMNNPVHRARYHLRRRLPYIRRPTLIIWGEDDKLNDLSMGQEMQSLIPNSELVIIPGGHFCPSETPKQFNTQLIQFLQRHPHRTVD</sequence>
<dbReference type="PANTHER" id="PTHR43798">
    <property type="entry name" value="MONOACYLGLYCEROL LIPASE"/>
    <property type="match status" value="1"/>
</dbReference>